<reference evidence="1 2" key="1">
    <citation type="submission" date="2020-07" db="EMBL/GenBank/DDBJ databases">
        <title>Sequencing the genomes of 1000 actinobacteria strains.</title>
        <authorList>
            <person name="Klenk H.-P."/>
        </authorList>
    </citation>
    <scope>NUCLEOTIDE SEQUENCE [LARGE SCALE GENOMIC DNA]</scope>
    <source>
        <strain evidence="1 2">DSM 44065</strain>
    </source>
</reference>
<evidence type="ECO:0000313" key="2">
    <source>
        <dbReference type="Proteomes" id="UP000587002"/>
    </source>
</evidence>
<sequence length="77" mass="8210">MIKLVPATMKLNYGLDKVRFVNAVPSGSRVRATAELLAVERTKAGMRIKQNVVVELAGSPRPACVAETLGVFVLGEA</sequence>
<dbReference type="EMBL" id="JACCFJ010000001">
    <property type="protein sequence ID" value="NYI86368.1"/>
    <property type="molecule type" value="Genomic_DNA"/>
</dbReference>
<keyword evidence="2" id="KW-1185">Reference proteome</keyword>
<gene>
    <name evidence="1" type="ORF">HNR68_004998</name>
</gene>
<accession>A0A853AUS0</accession>
<dbReference type="SUPFAM" id="SSF54637">
    <property type="entry name" value="Thioesterase/thiol ester dehydrase-isomerase"/>
    <property type="match status" value="1"/>
</dbReference>
<protein>
    <submittedName>
        <fullName evidence="1">Acyl dehydratase</fullName>
    </submittedName>
</protein>
<organism evidence="1 2">
    <name type="scientific">Saccharopolyspora hordei</name>
    <dbReference type="NCBI Taxonomy" id="1838"/>
    <lineage>
        <taxon>Bacteria</taxon>
        <taxon>Bacillati</taxon>
        <taxon>Actinomycetota</taxon>
        <taxon>Actinomycetes</taxon>
        <taxon>Pseudonocardiales</taxon>
        <taxon>Pseudonocardiaceae</taxon>
        <taxon>Saccharopolyspora</taxon>
    </lineage>
</organism>
<dbReference type="AlphaFoldDB" id="A0A853AUS0"/>
<name>A0A853AUS0_9PSEU</name>
<evidence type="ECO:0000313" key="1">
    <source>
        <dbReference type="EMBL" id="NYI86368.1"/>
    </source>
</evidence>
<proteinExistence type="predicted"/>
<dbReference type="InterPro" id="IPR029069">
    <property type="entry name" value="HotDog_dom_sf"/>
</dbReference>
<dbReference type="Gene3D" id="3.10.129.10">
    <property type="entry name" value="Hotdog Thioesterase"/>
    <property type="match status" value="1"/>
</dbReference>
<dbReference type="Proteomes" id="UP000587002">
    <property type="component" value="Unassembled WGS sequence"/>
</dbReference>
<comment type="caution">
    <text evidence="1">The sequence shown here is derived from an EMBL/GenBank/DDBJ whole genome shotgun (WGS) entry which is preliminary data.</text>
</comment>